<evidence type="ECO:0000256" key="10">
    <source>
        <dbReference type="ARBA" id="ARBA00022692"/>
    </source>
</evidence>
<comment type="subcellular location">
    <subcellularLocation>
        <location evidence="2">Cell inner membrane</location>
        <topology evidence="2">Single-pass membrane protein</topology>
    </subcellularLocation>
</comment>
<dbReference type="NCBIfam" id="NF008323">
    <property type="entry name" value="PRK11114.1-1"/>
    <property type="match status" value="1"/>
</dbReference>
<keyword evidence="10 15" id="KW-0812">Transmembrane</keyword>
<protein>
    <recommendedName>
        <fullName evidence="6 15">Cyclic di-GMP-binding protein</fullName>
    </recommendedName>
    <alternativeName>
        <fullName evidence="14 15">Cellulose synthase regulatory subunit</fullName>
    </alternativeName>
</protein>
<dbReference type="InterPro" id="IPR018513">
    <property type="entry name" value="Cell_synthase_bac"/>
</dbReference>
<sequence>MGASPRFRRDSARLEAVVFPLKIARFHALLGRHVPYNPQLFDSLTIGSVRASSRRRRTARAARGSTDVEPCRAAAQRGVRRIGERIECRRVPSHGEVRDRNRQTEKRQAGDAVPARLRVRVRRVRMARSGEMFRRGDARAGEISARGRPGANDRQASFAVCEAAPARPASSDMTGALPSGEGDGARSRTRTIDSHGPRAACRRAGRSCLRGRLRATRFRDSQQANPMFADNRPDVLRGKNGHRRAAVPAARKRSRLRIGFAAPMKPIATFARAFAMACALLCPIASWAALQSAPRPASQPALQPASRPTPAPALQPPRARPRAPRSASLAAGASAPLPASAPLVMPLAAPKPSGLAGAAIHVPFATLGAYEPLRLRGSDTARTVNVGVRLDRMVTAARLRLTYTYSPSLVFPVSHLKVSINGEAVATLPFDSEHAGRAVTQEIPLDARYFTDFNQIELRLIAHYTLDHCEDPEHSALWADVSPTSELIFDEASVRLPNDLALLPAPFFDRRDNSRLRLPFVLPATPDDATLRSAGVLASWFGALADYRQARFPVSSALPANDHAVVVGTAARLPASLALPPIDGPMLVVTDNPAAPDKKLLVVTGRSAADVDAATNALVLGNAALSGPWARVSRIDIGAPRKPYDAPRWVPVDRPVALRELVDSPADLQVRGSAPDPIRLNLRVPADLHSWGGSGVPLALHYRYTAPTVRSDSMLAVEINDQLVQSYRLSPRSQDARGRMQLPLLSGADSRATNDVDIPAFRVGSANQLQLRFTLDSEKTGLCTAVASEPQRAAIDPDSTIDFSRFIHYAMLPNLAYFANSGFPFTRYADLSQTAVVLPPRPSPAEQEAYLTMLGHMGQWTGFPALRVRLARAADAPAIADKDLLVIDGAPPYAQLANWRDALPVAIGEATAGGGFSRAAFSVKERWHDDARSPAGGARFEQSGTLAALFGFERPGGDGRSVVALTATDARHLGDLLDVFEKPGLVAQLQGDVALVRAGAVESLRVGEPYLVGYVPWYARVWTAVARHPMLLGLLGAAAGLLLALGAFGALQRIAARRRGL</sequence>
<dbReference type="UniPathway" id="UPA00694"/>
<dbReference type="PANTHER" id="PTHR39083:SF1">
    <property type="entry name" value="CYCLIC DI-GMP-BINDING PROTEIN"/>
    <property type="match status" value="1"/>
</dbReference>
<dbReference type="EMBL" id="CP000125">
    <property type="protein sequence ID" value="ABA51887.1"/>
    <property type="molecule type" value="Genomic_DNA"/>
</dbReference>
<name>Q3JKW1_BURP1</name>
<dbReference type="PANTHER" id="PTHR39083">
    <property type="entry name" value="CYCLIC DI-GMP-BINDING PROTEIN"/>
    <property type="match status" value="1"/>
</dbReference>
<evidence type="ECO:0000313" key="18">
    <source>
        <dbReference type="Proteomes" id="UP000002700"/>
    </source>
</evidence>
<dbReference type="AlphaFoldDB" id="Q3JKW1"/>
<keyword evidence="8 15" id="KW-0997">Cell inner membrane</keyword>
<evidence type="ECO:0000256" key="4">
    <source>
        <dbReference type="ARBA" id="ARBA00010714"/>
    </source>
</evidence>
<feature type="compositionally biased region" description="Basic and acidic residues" evidence="16">
    <location>
        <begin position="94"/>
        <end position="109"/>
    </location>
</feature>
<evidence type="ECO:0000256" key="8">
    <source>
        <dbReference type="ARBA" id="ARBA00022519"/>
    </source>
</evidence>
<feature type="region of interest" description="Disordered" evidence="16">
    <location>
        <begin position="296"/>
        <end position="331"/>
    </location>
</feature>
<proteinExistence type="inferred from homology"/>
<dbReference type="PRINTS" id="PR01440">
    <property type="entry name" value="CELLSNTHASEB"/>
</dbReference>
<comment type="similarity">
    <text evidence="4 15">Belongs to the AcsB/BcsB family.</text>
</comment>
<evidence type="ECO:0000256" key="13">
    <source>
        <dbReference type="ARBA" id="ARBA00023136"/>
    </source>
</evidence>
<dbReference type="InterPro" id="IPR003920">
    <property type="entry name" value="Cell_synth_B"/>
</dbReference>
<evidence type="ECO:0000256" key="15">
    <source>
        <dbReference type="RuleBase" id="RU365021"/>
    </source>
</evidence>
<keyword evidence="11 15" id="KW-0135">Cellulose biosynthesis</keyword>
<dbReference type="GO" id="GO:0030244">
    <property type="term" value="P:cellulose biosynthetic process"/>
    <property type="evidence" value="ECO:0007669"/>
    <property type="project" value="UniProtKB-KW"/>
</dbReference>
<dbReference type="Pfam" id="PF03170">
    <property type="entry name" value="BcsB"/>
    <property type="match status" value="1"/>
</dbReference>
<comment type="function">
    <text evidence="1 15">Binds the cellulose synthase activator, bis-(3'-5') cyclic diguanylic acid (c-di-GMP).</text>
</comment>
<dbReference type="KEGG" id="bpm:BURPS1710b_A0633"/>
<evidence type="ECO:0000313" key="17">
    <source>
        <dbReference type="EMBL" id="ABA51887.1"/>
    </source>
</evidence>
<evidence type="ECO:0000256" key="16">
    <source>
        <dbReference type="SAM" id="MobiDB-lite"/>
    </source>
</evidence>
<evidence type="ECO:0000256" key="5">
    <source>
        <dbReference type="ARBA" id="ARBA00011437"/>
    </source>
</evidence>
<evidence type="ECO:0000256" key="7">
    <source>
        <dbReference type="ARBA" id="ARBA00022475"/>
    </source>
</evidence>
<gene>
    <name evidence="17" type="primary">bcsB</name>
    <name evidence="17" type="ordered locus">BURPS1710b_A0633</name>
</gene>
<evidence type="ECO:0000256" key="6">
    <source>
        <dbReference type="ARBA" id="ARBA00021844"/>
    </source>
</evidence>
<dbReference type="Proteomes" id="UP000002700">
    <property type="component" value="Chromosome II"/>
</dbReference>
<feature type="region of interest" description="Disordered" evidence="16">
    <location>
        <begin position="94"/>
        <end position="113"/>
    </location>
</feature>
<keyword evidence="13 15" id="KW-0472">Membrane</keyword>
<evidence type="ECO:0000256" key="12">
    <source>
        <dbReference type="ARBA" id="ARBA00022989"/>
    </source>
</evidence>
<feature type="region of interest" description="Disordered" evidence="16">
    <location>
        <begin position="225"/>
        <end position="244"/>
    </location>
</feature>
<dbReference type="Gene3D" id="2.60.120.260">
    <property type="entry name" value="Galactose-binding domain-like"/>
    <property type="match status" value="2"/>
</dbReference>
<feature type="transmembrane region" description="Helical" evidence="15">
    <location>
        <begin position="1030"/>
        <end position="1051"/>
    </location>
</feature>
<keyword evidence="7 15" id="KW-1003">Cell membrane</keyword>
<dbReference type="EnsemblBacteria" id="ABA51887">
    <property type="protein sequence ID" value="ABA51887"/>
    <property type="gene ID" value="BURPS1710b_A0633"/>
</dbReference>
<comment type="pathway">
    <text evidence="3 15">Glycan metabolism; bacterial cellulose biosynthesis.</text>
</comment>
<evidence type="ECO:0000256" key="9">
    <source>
        <dbReference type="ARBA" id="ARBA00022636"/>
    </source>
</evidence>
<evidence type="ECO:0000256" key="1">
    <source>
        <dbReference type="ARBA" id="ARBA00002057"/>
    </source>
</evidence>
<accession>Q3JKW1</accession>
<evidence type="ECO:0000256" key="11">
    <source>
        <dbReference type="ARBA" id="ARBA00022916"/>
    </source>
</evidence>
<feature type="compositionally biased region" description="Basic and acidic residues" evidence="16">
    <location>
        <begin position="183"/>
        <end position="196"/>
    </location>
</feature>
<dbReference type="GO" id="GO:0006011">
    <property type="term" value="P:UDP-alpha-D-glucose metabolic process"/>
    <property type="evidence" value="ECO:0007669"/>
    <property type="project" value="InterPro"/>
</dbReference>
<feature type="region of interest" description="Disordered" evidence="16">
    <location>
        <begin position="165"/>
        <end position="199"/>
    </location>
</feature>
<evidence type="ECO:0000256" key="3">
    <source>
        <dbReference type="ARBA" id="ARBA00005186"/>
    </source>
</evidence>
<dbReference type="GO" id="GO:0005886">
    <property type="term" value="C:plasma membrane"/>
    <property type="evidence" value="ECO:0007669"/>
    <property type="project" value="UniProtKB-SubCell"/>
</dbReference>
<evidence type="ECO:0000256" key="14">
    <source>
        <dbReference type="ARBA" id="ARBA00033444"/>
    </source>
</evidence>
<dbReference type="HOGENOM" id="CLU_003556_1_1_4"/>
<dbReference type="NCBIfam" id="NF008326">
    <property type="entry name" value="PRK11114.1-5"/>
    <property type="match status" value="1"/>
</dbReference>
<organism evidence="17 18">
    <name type="scientific">Burkholderia pseudomallei (strain 1710b)</name>
    <dbReference type="NCBI Taxonomy" id="320372"/>
    <lineage>
        <taxon>Bacteria</taxon>
        <taxon>Pseudomonadati</taxon>
        <taxon>Pseudomonadota</taxon>
        <taxon>Betaproteobacteria</taxon>
        <taxon>Burkholderiales</taxon>
        <taxon>Burkholderiaceae</taxon>
        <taxon>Burkholderia</taxon>
        <taxon>pseudomallei group</taxon>
    </lineage>
</organism>
<comment type="subunit">
    <text evidence="5 15">Tightly associated with the cellulose synthase catalytic subunit.</text>
</comment>
<reference evidence="17 18" key="1">
    <citation type="submission" date="2005-09" db="EMBL/GenBank/DDBJ databases">
        <authorList>
            <person name="Woods D.E."/>
            <person name="Nierman W.C."/>
        </authorList>
    </citation>
    <scope>NUCLEOTIDE SEQUENCE [LARGE SCALE GENOMIC DNA]</scope>
    <source>
        <strain evidence="17 18">1710b</strain>
    </source>
</reference>
<keyword evidence="9 15" id="KW-0973">c-di-GMP</keyword>
<evidence type="ECO:0000256" key="2">
    <source>
        <dbReference type="ARBA" id="ARBA00004377"/>
    </source>
</evidence>
<keyword evidence="12 15" id="KW-1133">Transmembrane helix</keyword>